<sequence>MSGIDETDSLLLASQLCSRLCHDMLSPVGALTNGLELLADEKDPQMRQRCFELLEQSARTSAAKLKFFRLAFGAAGGFGERVSIDEPKAVIETLAADAKRVELNWAIEAASVSKSAAKVMLNLANIGLDALVRGGTLDVGIEVRDDATEIVVRAAGAKIAFDPLIGEALGGRMDPAELTGRTAPAHLLAILADRQGGLIQTHADAGTLLMGATLPNMGSDTGLNPPEYAG</sequence>
<evidence type="ECO:0000259" key="1">
    <source>
        <dbReference type="Pfam" id="PF10090"/>
    </source>
</evidence>
<evidence type="ECO:0000313" key="3">
    <source>
        <dbReference type="Proteomes" id="UP000759298"/>
    </source>
</evidence>
<dbReference type="RefSeq" id="WP_222825061.1">
    <property type="nucleotide sequence ID" value="NZ_JAHWXP010000003.1"/>
</dbReference>
<dbReference type="Pfam" id="PF10090">
    <property type="entry name" value="HPTransfase"/>
    <property type="match status" value="1"/>
</dbReference>
<dbReference type="EMBL" id="JAHWXP010000003">
    <property type="protein sequence ID" value="MBY8337507.1"/>
    <property type="molecule type" value="Genomic_DNA"/>
</dbReference>
<gene>
    <name evidence="2" type="ORF">KYN89_10625</name>
</gene>
<name>A0ABS7PI35_9SPHN</name>
<reference evidence="2 3" key="1">
    <citation type="submission" date="2021-07" db="EMBL/GenBank/DDBJ databases">
        <title>Alteriqipengyuania abyssalis NZ-12B nov, sp.nov isolated from deep sea sponge in pacific ocean.</title>
        <authorList>
            <person name="Tareen S."/>
            <person name="Wink J."/>
        </authorList>
    </citation>
    <scope>NUCLEOTIDE SEQUENCE [LARGE SCALE GENOMIC DNA]</scope>
    <source>
        <strain evidence="2 3">NZ-12B</strain>
    </source>
</reference>
<dbReference type="Gene3D" id="3.30.565.10">
    <property type="entry name" value="Histidine kinase-like ATPase, C-terminal domain"/>
    <property type="match status" value="1"/>
</dbReference>
<feature type="domain" description="Histidine phosphotransferase ChpT C-terminal" evidence="1">
    <location>
        <begin position="85"/>
        <end position="205"/>
    </location>
</feature>
<keyword evidence="3" id="KW-1185">Reference proteome</keyword>
<evidence type="ECO:0000313" key="2">
    <source>
        <dbReference type="EMBL" id="MBY8337507.1"/>
    </source>
</evidence>
<dbReference type="Proteomes" id="UP000759298">
    <property type="component" value="Unassembled WGS sequence"/>
</dbReference>
<dbReference type="InterPro" id="IPR036890">
    <property type="entry name" value="HATPase_C_sf"/>
</dbReference>
<comment type="caution">
    <text evidence="2">The sequence shown here is derived from an EMBL/GenBank/DDBJ whole genome shotgun (WGS) entry which is preliminary data.</text>
</comment>
<protein>
    <submittedName>
        <fullName evidence="2">Histidine phosphotransferase</fullName>
    </submittedName>
</protein>
<proteinExistence type="predicted"/>
<accession>A0ABS7PI35</accession>
<dbReference type="InterPro" id="IPR018762">
    <property type="entry name" value="ChpT_C"/>
</dbReference>
<organism evidence="2 3">
    <name type="scientific">Alteriqipengyuania abyssalis</name>
    <dbReference type="NCBI Taxonomy" id="2860200"/>
    <lineage>
        <taxon>Bacteria</taxon>
        <taxon>Pseudomonadati</taxon>
        <taxon>Pseudomonadota</taxon>
        <taxon>Alphaproteobacteria</taxon>
        <taxon>Sphingomonadales</taxon>
        <taxon>Erythrobacteraceae</taxon>
        <taxon>Alteriqipengyuania</taxon>
    </lineage>
</organism>
<dbReference type="Gene3D" id="1.10.287.130">
    <property type="match status" value="1"/>
</dbReference>